<dbReference type="GO" id="GO:0031966">
    <property type="term" value="C:mitochondrial membrane"/>
    <property type="evidence" value="ECO:0007669"/>
    <property type="project" value="TreeGrafter"/>
</dbReference>
<gene>
    <name evidence="2" type="ORF">SOMG_03892</name>
</gene>
<dbReference type="KEGG" id="som:SOMG_03892"/>
<dbReference type="PANTHER" id="PTHR13281:SF0">
    <property type="entry name" value="TRANSMEMBRANE PROTEIN 70, MITOCHONDRIAL"/>
    <property type="match status" value="1"/>
</dbReference>
<evidence type="ECO:0000313" key="2">
    <source>
        <dbReference type="EMBL" id="WBW74023.1"/>
    </source>
</evidence>
<feature type="transmembrane region" description="Helical" evidence="1">
    <location>
        <begin position="70"/>
        <end position="90"/>
    </location>
</feature>
<keyword evidence="1" id="KW-0472">Membrane</keyword>
<dbReference type="AlphaFoldDB" id="A0AAE9WDS0"/>
<accession>A0AAE9WDS0</accession>
<keyword evidence="1" id="KW-0812">Transmembrane</keyword>
<evidence type="ECO:0000313" key="3">
    <source>
        <dbReference type="Proteomes" id="UP001212411"/>
    </source>
</evidence>
<dbReference type="RefSeq" id="XP_056038266.1">
    <property type="nucleotide sequence ID" value="XM_056182679.1"/>
</dbReference>
<feature type="transmembrane region" description="Helical" evidence="1">
    <location>
        <begin position="40"/>
        <end position="58"/>
    </location>
</feature>
<keyword evidence="1" id="KW-1133">Transmembrane helix</keyword>
<protein>
    <submittedName>
        <fullName evidence="2">Mitochondrial proton-transporting ATP synthase complex assembly protein</fullName>
    </submittedName>
</protein>
<keyword evidence="3" id="KW-1185">Reference proteome</keyword>
<organism evidence="2 3">
    <name type="scientific">Schizosaccharomyces osmophilus</name>
    <dbReference type="NCBI Taxonomy" id="2545709"/>
    <lineage>
        <taxon>Eukaryota</taxon>
        <taxon>Fungi</taxon>
        <taxon>Dikarya</taxon>
        <taxon>Ascomycota</taxon>
        <taxon>Taphrinomycotina</taxon>
        <taxon>Schizosaccharomycetes</taxon>
        <taxon>Schizosaccharomycetales</taxon>
        <taxon>Schizosaccharomycetaceae</taxon>
        <taxon>Schizosaccharomyces</taxon>
    </lineage>
</organism>
<dbReference type="InterPro" id="IPR045325">
    <property type="entry name" value="TMEM70/TMEM186/TMEM223"/>
</dbReference>
<proteinExistence type="predicted"/>
<evidence type="ECO:0000256" key="1">
    <source>
        <dbReference type="SAM" id="Phobius"/>
    </source>
</evidence>
<sequence>MMIRLGLMKGLVRQLSTSPTRTIYHYEAPLKTAVANIKKFSVGSLGLTYMISPLMLLLDANGMGLATRLIMISTACAASTISTGLIHWAGKSYVTEGVLKDNSITFTTLNLVGRRKESKYNVEELQTPDTATSRPFTNIETRNHPKKYFYVHQEIANKIFEAIGKKEHDN</sequence>
<dbReference type="Proteomes" id="UP001212411">
    <property type="component" value="Chromosome 2"/>
</dbReference>
<dbReference type="Pfam" id="PF06979">
    <property type="entry name" value="TMEM70"/>
    <property type="match status" value="1"/>
</dbReference>
<dbReference type="InterPro" id="IPR009724">
    <property type="entry name" value="TMEM70"/>
</dbReference>
<dbReference type="GeneID" id="80877368"/>
<reference evidence="2 3" key="1">
    <citation type="journal article" date="2023" name="G3 (Bethesda)">
        <title>A high-quality reference genome for the fission yeast Schizosaccharomyces osmophilus.</title>
        <authorList>
            <person name="Jia G.S."/>
            <person name="Zhang W.C."/>
            <person name="Liang Y."/>
            <person name="Liu X.H."/>
            <person name="Rhind N."/>
            <person name="Pidoux A."/>
            <person name="Brysch-Herzberg M."/>
            <person name="Du L.L."/>
        </authorList>
    </citation>
    <scope>NUCLEOTIDE SEQUENCE [LARGE SCALE GENOMIC DNA]</scope>
    <source>
        <strain evidence="2 3">CBS 15793</strain>
    </source>
</reference>
<name>A0AAE9WDS0_9SCHI</name>
<dbReference type="EMBL" id="CP115612">
    <property type="protein sequence ID" value="WBW74023.1"/>
    <property type="molecule type" value="Genomic_DNA"/>
</dbReference>
<dbReference type="PANTHER" id="PTHR13281">
    <property type="entry name" value="TRANSMEMBRANE PROTEIN 70, MITOCHONDRIAL"/>
    <property type="match status" value="1"/>
</dbReference>
<dbReference type="GO" id="GO:0033615">
    <property type="term" value="P:mitochondrial proton-transporting ATP synthase complex assembly"/>
    <property type="evidence" value="ECO:0007669"/>
    <property type="project" value="TreeGrafter"/>
</dbReference>